<feature type="transmembrane region" description="Helical" evidence="1">
    <location>
        <begin position="15"/>
        <end position="36"/>
    </location>
</feature>
<accession>A0A160VEA5</accession>
<evidence type="ECO:0000313" key="2">
    <source>
        <dbReference type="EMBL" id="CUV08866.1"/>
    </source>
</evidence>
<sequence>MYSVIILAAPIGPPILGVILPGLILALSFFLTYLLIQYIKNKD</sequence>
<keyword evidence="1" id="KW-1133">Transmembrane helix</keyword>
<gene>
    <name evidence="2" type="ORF">MGWOODY_Mmi1938</name>
</gene>
<evidence type="ECO:0000256" key="1">
    <source>
        <dbReference type="SAM" id="Phobius"/>
    </source>
</evidence>
<dbReference type="EMBL" id="FAXC01000133">
    <property type="protein sequence ID" value="CUV08866.1"/>
    <property type="molecule type" value="Genomic_DNA"/>
</dbReference>
<reference evidence="2" key="1">
    <citation type="submission" date="2015-10" db="EMBL/GenBank/DDBJ databases">
        <authorList>
            <person name="Gilbert D.G."/>
        </authorList>
    </citation>
    <scope>NUCLEOTIDE SEQUENCE</scope>
</reference>
<keyword evidence="1" id="KW-0472">Membrane</keyword>
<keyword evidence="1" id="KW-0812">Transmembrane</keyword>
<protein>
    <submittedName>
        <fullName evidence="2">Uncharacterized protein</fullName>
    </submittedName>
</protein>
<name>A0A160VEA5_9ZZZZ</name>
<organism evidence="2">
    <name type="scientific">hydrothermal vent metagenome</name>
    <dbReference type="NCBI Taxonomy" id="652676"/>
    <lineage>
        <taxon>unclassified sequences</taxon>
        <taxon>metagenomes</taxon>
        <taxon>ecological metagenomes</taxon>
    </lineage>
</organism>
<dbReference type="AlphaFoldDB" id="A0A160VEA5"/>
<proteinExistence type="predicted"/>